<reference evidence="1" key="1">
    <citation type="submission" date="2021-06" db="EMBL/GenBank/DDBJ databases">
        <authorList>
            <person name="Kallberg Y."/>
            <person name="Tangrot J."/>
            <person name="Rosling A."/>
        </authorList>
    </citation>
    <scope>NUCLEOTIDE SEQUENCE</scope>
    <source>
        <strain evidence="1">FL130A</strain>
    </source>
</reference>
<protein>
    <submittedName>
        <fullName evidence="1">11243_t:CDS:1</fullName>
    </submittedName>
</protein>
<proteinExistence type="predicted"/>
<gene>
    <name evidence="1" type="ORF">ALEPTO_LOCUS1965</name>
</gene>
<accession>A0A9N8Z704</accession>
<comment type="caution">
    <text evidence="1">The sequence shown here is derived from an EMBL/GenBank/DDBJ whole genome shotgun (WGS) entry which is preliminary data.</text>
</comment>
<keyword evidence="2" id="KW-1185">Reference proteome</keyword>
<dbReference type="Proteomes" id="UP000789508">
    <property type="component" value="Unassembled WGS sequence"/>
</dbReference>
<dbReference type="EMBL" id="CAJVPS010000254">
    <property type="protein sequence ID" value="CAG8470004.1"/>
    <property type="molecule type" value="Genomic_DNA"/>
</dbReference>
<evidence type="ECO:0000313" key="1">
    <source>
        <dbReference type="EMBL" id="CAG8470004.1"/>
    </source>
</evidence>
<organism evidence="1 2">
    <name type="scientific">Ambispora leptoticha</name>
    <dbReference type="NCBI Taxonomy" id="144679"/>
    <lineage>
        <taxon>Eukaryota</taxon>
        <taxon>Fungi</taxon>
        <taxon>Fungi incertae sedis</taxon>
        <taxon>Mucoromycota</taxon>
        <taxon>Glomeromycotina</taxon>
        <taxon>Glomeromycetes</taxon>
        <taxon>Archaeosporales</taxon>
        <taxon>Ambisporaceae</taxon>
        <taxon>Ambispora</taxon>
    </lineage>
</organism>
<name>A0A9N8Z704_9GLOM</name>
<sequence length="131" mass="15171">MFPNTVNFVGKRVIGEETRNFNAEFTANMGHVKDFTPMKKEDQCQVNNTSSTVVPMRKTTADYTQANKKDENFPPKTTKVPSFKRTISYMTRRKRLEIRSETYTQDDEITDSGCLCGFINALFHREKKNTE</sequence>
<evidence type="ECO:0000313" key="2">
    <source>
        <dbReference type="Proteomes" id="UP000789508"/>
    </source>
</evidence>
<dbReference type="AlphaFoldDB" id="A0A9N8Z704"/>